<accession>A2F511</accession>
<protein>
    <submittedName>
        <fullName evidence="4">Bromodomain containing protein</fullName>
    </submittedName>
</protein>
<sequence length="212" mass="24759">MEEFDFYYCQLLLTELMQSPMTIPLRKPVNPEKDAAPDYYEIIKKPMDFHTMKKKLNAGEYASIDNFYNDVKLICKNAEIFNGKKSMLALVGEDIMKITNKWLKNKPTNADHEYFRILEDGSKDLDFHLEHAPPEISFTPGITLPEWFQDSMLTTEFKKTLDQIVKPYKSEILSKIWAFMEKKEKQKILEVIKVLEPPKAESEPQPTTDKAE</sequence>
<dbReference type="eggNOG" id="KOG1474">
    <property type="taxonomic scope" value="Eukaryota"/>
</dbReference>
<gene>
    <name evidence="4" type="ORF">TVAG_029190</name>
</gene>
<feature type="domain" description="Bromo" evidence="3">
    <location>
        <begin position="17"/>
        <end position="89"/>
    </location>
</feature>
<name>A2F511_TRIV3</name>
<keyword evidence="1 2" id="KW-0103">Bromodomain</keyword>
<dbReference type="VEuPathDB" id="TrichDB:TVAGG3_0594660"/>
<dbReference type="PRINTS" id="PR00503">
    <property type="entry name" value="BROMODOMAIN"/>
</dbReference>
<dbReference type="Pfam" id="PF00439">
    <property type="entry name" value="Bromodomain"/>
    <property type="match status" value="1"/>
</dbReference>
<reference evidence="4" key="1">
    <citation type="submission" date="2006-10" db="EMBL/GenBank/DDBJ databases">
        <authorList>
            <person name="Amadeo P."/>
            <person name="Zhao Q."/>
            <person name="Wortman J."/>
            <person name="Fraser-Liggett C."/>
            <person name="Carlton J."/>
        </authorList>
    </citation>
    <scope>NUCLEOTIDE SEQUENCE</scope>
    <source>
        <strain evidence="4">G3</strain>
    </source>
</reference>
<evidence type="ECO:0000259" key="3">
    <source>
        <dbReference type="PROSITE" id="PS50014"/>
    </source>
</evidence>
<evidence type="ECO:0000313" key="4">
    <source>
        <dbReference type="EMBL" id="EAY00015.1"/>
    </source>
</evidence>
<evidence type="ECO:0000256" key="2">
    <source>
        <dbReference type="PROSITE-ProRule" id="PRU00035"/>
    </source>
</evidence>
<dbReference type="STRING" id="5722.A2F511"/>
<dbReference type="RefSeq" id="XP_001312944.1">
    <property type="nucleotide sequence ID" value="XM_001312943.1"/>
</dbReference>
<dbReference type="Proteomes" id="UP000001542">
    <property type="component" value="Unassembled WGS sequence"/>
</dbReference>
<dbReference type="EMBL" id="DS113617">
    <property type="protein sequence ID" value="EAY00015.1"/>
    <property type="molecule type" value="Genomic_DNA"/>
</dbReference>
<dbReference type="PANTHER" id="PTHR46136">
    <property type="entry name" value="TRANSCRIPTION FACTOR GTE8"/>
    <property type="match status" value="1"/>
</dbReference>
<dbReference type="InterPro" id="IPR001487">
    <property type="entry name" value="Bromodomain"/>
</dbReference>
<dbReference type="Gene3D" id="1.20.920.10">
    <property type="entry name" value="Bromodomain-like"/>
    <property type="match status" value="1"/>
</dbReference>
<keyword evidence="5" id="KW-1185">Reference proteome</keyword>
<dbReference type="AlphaFoldDB" id="A2F511"/>
<evidence type="ECO:0000313" key="5">
    <source>
        <dbReference type="Proteomes" id="UP000001542"/>
    </source>
</evidence>
<dbReference type="SUPFAM" id="SSF47370">
    <property type="entry name" value="Bromodomain"/>
    <property type="match status" value="1"/>
</dbReference>
<organism evidence="4 5">
    <name type="scientific">Trichomonas vaginalis (strain ATCC PRA-98 / G3)</name>
    <dbReference type="NCBI Taxonomy" id="412133"/>
    <lineage>
        <taxon>Eukaryota</taxon>
        <taxon>Metamonada</taxon>
        <taxon>Parabasalia</taxon>
        <taxon>Trichomonadida</taxon>
        <taxon>Trichomonadidae</taxon>
        <taxon>Trichomonas</taxon>
    </lineage>
</organism>
<dbReference type="InterPro" id="IPR052442">
    <property type="entry name" value="Env_Response_Regulator"/>
</dbReference>
<reference evidence="4" key="2">
    <citation type="journal article" date="2007" name="Science">
        <title>Draft genome sequence of the sexually transmitted pathogen Trichomonas vaginalis.</title>
        <authorList>
            <person name="Carlton J.M."/>
            <person name="Hirt R.P."/>
            <person name="Silva J.C."/>
            <person name="Delcher A.L."/>
            <person name="Schatz M."/>
            <person name="Zhao Q."/>
            <person name="Wortman J.R."/>
            <person name="Bidwell S.L."/>
            <person name="Alsmark U.C.M."/>
            <person name="Besteiro S."/>
            <person name="Sicheritz-Ponten T."/>
            <person name="Noel C.J."/>
            <person name="Dacks J.B."/>
            <person name="Foster P.G."/>
            <person name="Simillion C."/>
            <person name="Van de Peer Y."/>
            <person name="Miranda-Saavedra D."/>
            <person name="Barton G.J."/>
            <person name="Westrop G.D."/>
            <person name="Mueller S."/>
            <person name="Dessi D."/>
            <person name="Fiori P.L."/>
            <person name="Ren Q."/>
            <person name="Paulsen I."/>
            <person name="Zhang H."/>
            <person name="Bastida-Corcuera F.D."/>
            <person name="Simoes-Barbosa A."/>
            <person name="Brown M.T."/>
            <person name="Hayes R.D."/>
            <person name="Mukherjee M."/>
            <person name="Okumura C.Y."/>
            <person name="Schneider R."/>
            <person name="Smith A.J."/>
            <person name="Vanacova S."/>
            <person name="Villalvazo M."/>
            <person name="Haas B.J."/>
            <person name="Pertea M."/>
            <person name="Feldblyum T.V."/>
            <person name="Utterback T.R."/>
            <person name="Shu C.L."/>
            <person name="Osoegawa K."/>
            <person name="de Jong P.J."/>
            <person name="Hrdy I."/>
            <person name="Horvathova L."/>
            <person name="Zubacova Z."/>
            <person name="Dolezal P."/>
            <person name="Malik S.B."/>
            <person name="Logsdon J.M. Jr."/>
            <person name="Henze K."/>
            <person name="Gupta A."/>
            <person name="Wang C.C."/>
            <person name="Dunne R.L."/>
            <person name="Upcroft J.A."/>
            <person name="Upcroft P."/>
            <person name="White O."/>
            <person name="Salzberg S.L."/>
            <person name="Tang P."/>
            <person name="Chiu C.-H."/>
            <person name="Lee Y.-S."/>
            <person name="Embley T.M."/>
            <person name="Coombs G.H."/>
            <person name="Mottram J.C."/>
            <person name="Tachezy J."/>
            <person name="Fraser-Liggett C.M."/>
            <person name="Johnson P.J."/>
        </authorList>
    </citation>
    <scope>NUCLEOTIDE SEQUENCE [LARGE SCALE GENOMIC DNA]</scope>
    <source>
        <strain evidence="4">G3</strain>
    </source>
</reference>
<dbReference type="InterPro" id="IPR036427">
    <property type="entry name" value="Bromodomain-like_sf"/>
</dbReference>
<dbReference type="SMR" id="A2F511"/>
<dbReference type="PROSITE" id="PS50014">
    <property type="entry name" value="BROMODOMAIN_2"/>
    <property type="match status" value="1"/>
</dbReference>
<dbReference type="OrthoDB" id="21449at2759"/>
<dbReference type="VEuPathDB" id="TrichDB:TVAG_029190"/>
<dbReference type="KEGG" id="tva:4757834"/>
<dbReference type="SMART" id="SM00297">
    <property type="entry name" value="BROMO"/>
    <property type="match status" value="1"/>
</dbReference>
<proteinExistence type="predicted"/>
<evidence type="ECO:0000256" key="1">
    <source>
        <dbReference type="ARBA" id="ARBA00023117"/>
    </source>
</evidence>
<dbReference type="PANTHER" id="PTHR46136:SF1">
    <property type="entry name" value="TRANSCRIPTION FACTOR GTE11-RELATED"/>
    <property type="match status" value="1"/>
</dbReference>
<dbReference type="InParanoid" id="A2F511"/>